<reference evidence="1" key="1">
    <citation type="submission" date="2016-07" db="EMBL/GenBank/DDBJ databases">
        <authorList>
            <person name="Bretaudeau A."/>
        </authorList>
    </citation>
    <scope>NUCLEOTIDE SEQUENCE</scope>
    <source>
        <strain evidence="1">Rice</strain>
        <tissue evidence="1">Whole body</tissue>
    </source>
</reference>
<dbReference type="EMBL" id="ODYU01000332">
    <property type="protein sequence ID" value="SOQ34899.1"/>
    <property type="molecule type" value="Genomic_DNA"/>
</dbReference>
<name>A0A2H1V258_SPOFR</name>
<dbReference type="AlphaFoldDB" id="A0A2H1V258"/>
<protein>
    <submittedName>
        <fullName evidence="1">SFRICE_001675</fullName>
    </submittedName>
</protein>
<organism evidence="1">
    <name type="scientific">Spodoptera frugiperda</name>
    <name type="common">Fall armyworm</name>
    <dbReference type="NCBI Taxonomy" id="7108"/>
    <lineage>
        <taxon>Eukaryota</taxon>
        <taxon>Metazoa</taxon>
        <taxon>Ecdysozoa</taxon>
        <taxon>Arthropoda</taxon>
        <taxon>Hexapoda</taxon>
        <taxon>Insecta</taxon>
        <taxon>Pterygota</taxon>
        <taxon>Neoptera</taxon>
        <taxon>Endopterygota</taxon>
        <taxon>Lepidoptera</taxon>
        <taxon>Glossata</taxon>
        <taxon>Ditrysia</taxon>
        <taxon>Noctuoidea</taxon>
        <taxon>Noctuidae</taxon>
        <taxon>Amphipyrinae</taxon>
        <taxon>Spodoptera</taxon>
    </lineage>
</organism>
<evidence type="ECO:0000313" key="1">
    <source>
        <dbReference type="EMBL" id="SOQ34899.1"/>
    </source>
</evidence>
<gene>
    <name evidence="1" type="ORF">SFRICE_001675</name>
</gene>
<proteinExistence type="predicted"/>
<sequence>MLSTRHVLLDAAHKYEPLAWLETSLVPRQLVKQLHVALYCEFEERNKNHLLRIDSCGKKPSTDPKIPEVPAYVTKIPINEKKIYDIYKITQYIPEEFKDFYDNILTWPTTSSENEDIDV</sequence>
<accession>A0A2H1V258</accession>